<evidence type="ECO:0000256" key="1">
    <source>
        <dbReference type="SAM" id="MobiDB-lite"/>
    </source>
</evidence>
<proteinExistence type="predicted"/>
<accession>A0A066WV64</accession>
<dbReference type="STRING" id="1173701.A0A066WV64"/>
<gene>
    <name evidence="2" type="ORF">CSUB01_05960</name>
</gene>
<dbReference type="AlphaFoldDB" id="A0A066WV64"/>
<dbReference type="Gene3D" id="3.30.559.10">
    <property type="entry name" value="Chloramphenicol acetyltransferase-like domain"/>
    <property type="match status" value="1"/>
</dbReference>
<evidence type="ECO:0000313" key="2">
    <source>
        <dbReference type="EMBL" id="KDN60768.1"/>
    </source>
</evidence>
<dbReference type="Proteomes" id="UP000027238">
    <property type="component" value="Unassembled WGS sequence"/>
</dbReference>
<evidence type="ECO:0000313" key="3">
    <source>
        <dbReference type="Proteomes" id="UP000027238"/>
    </source>
</evidence>
<name>A0A066WV64_COLSU</name>
<reference evidence="3" key="1">
    <citation type="journal article" date="2014" name="Genome Announc.">
        <title>Draft genome sequence of Colletotrichum sublineola, a destructive pathogen of cultivated sorghum.</title>
        <authorList>
            <person name="Baroncelli R."/>
            <person name="Sanz-Martin J.M."/>
            <person name="Rech G.E."/>
            <person name="Sukno S.A."/>
            <person name="Thon M.R."/>
        </authorList>
    </citation>
    <scope>NUCLEOTIDE SEQUENCE [LARGE SCALE GENOMIC DNA]</scope>
    <source>
        <strain evidence="3">TX430BB</strain>
    </source>
</reference>
<dbReference type="InterPro" id="IPR023213">
    <property type="entry name" value="CAT-like_dom_sf"/>
</dbReference>
<dbReference type="OrthoDB" id="21502at2759"/>
<keyword evidence="3" id="KW-1185">Reference proteome</keyword>
<dbReference type="HOGENOM" id="CLU_029797_2_1_1"/>
<evidence type="ECO:0008006" key="4">
    <source>
        <dbReference type="Google" id="ProtNLM"/>
    </source>
</evidence>
<organism evidence="2 3">
    <name type="scientific">Colletotrichum sublineola</name>
    <name type="common">Sorghum anthracnose fungus</name>
    <dbReference type="NCBI Taxonomy" id="1173701"/>
    <lineage>
        <taxon>Eukaryota</taxon>
        <taxon>Fungi</taxon>
        <taxon>Dikarya</taxon>
        <taxon>Ascomycota</taxon>
        <taxon>Pezizomycotina</taxon>
        <taxon>Sordariomycetes</taxon>
        <taxon>Hypocreomycetidae</taxon>
        <taxon>Glomerellales</taxon>
        <taxon>Glomerellaceae</taxon>
        <taxon>Colletotrichum</taxon>
        <taxon>Colletotrichum graminicola species complex</taxon>
    </lineage>
</organism>
<dbReference type="OMA" id="NWQKANM"/>
<feature type="region of interest" description="Disordered" evidence="1">
    <location>
        <begin position="98"/>
        <end position="118"/>
    </location>
</feature>
<dbReference type="eggNOG" id="ENOG502SM04">
    <property type="taxonomic scope" value="Eukaryota"/>
</dbReference>
<dbReference type="EMBL" id="JMSE01001474">
    <property type="protein sequence ID" value="KDN60768.1"/>
    <property type="molecule type" value="Genomic_DNA"/>
</dbReference>
<protein>
    <recommendedName>
        <fullName evidence="4">Transferase</fullName>
    </recommendedName>
</protein>
<sequence length="469" mass="53539">MESKDYPIGSFDNTVVYKKFLMSVFLAFSEPLDPKEYYDTLVKVVRRPGWDKLTARIRRNDKGELVYRISQSFSKDHPSITYEAVDFRDTLIADHPDGARIPRPPSDGGPAVVGNPDDLHGLVYGPKTPKRLRDYLDSDQSLLGLRFVSFKDATVIVLHWMHLAFDAMALKSLLDAWSLSLKGKHDEIAKPIPLHTYPLGDLGKNPKEAHVLADRQMSMFGIAWWALRNFFRLAIRKKEHRMVCVPAKVLAMLKQDALRYLETQNNGTEFLSDGDILVAWLTRLSLSDSKRSVTIQQAYDWRPVLEDRLPPGNPFLSNCVGFLVTHLPASDLLTKPLGYLAGKIRGSITGQHPLEQVEAYCSLVRQYPKWKLPPFFGCSSMDLRMFSNWSKAKFYNLDLSDAQCKPLQPYYVQTVQGPYEFTDGIIIVGKDVDGNYWLSGHKVEGEWDAIEEKMNKEWDAMKKRMKKDS</sequence>
<comment type="caution">
    <text evidence="2">The sequence shown here is derived from an EMBL/GenBank/DDBJ whole genome shotgun (WGS) entry which is preliminary data.</text>
</comment>